<protein>
    <submittedName>
        <fullName evidence="1">Uncharacterized protein</fullName>
    </submittedName>
</protein>
<proteinExistence type="predicted"/>
<evidence type="ECO:0000313" key="1">
    <source>
        <dbReference type="EMBL" id="KAI7991561.1"/>
    </source>
</evidence>
<keyword evidence="2" id="KW-1185">Reference proteome</keyword>
<organism evidence="1 2">
    <name type="scientific">Camellia lanceoleosa</name>
    <dbReference type="NCBI Taxonomy" id="1840588"/>
    <lineage>
        <taxon>Eukaryota</taxon>
        <taxon>Viridiplantae</taxon>
        <taxon>Streptophyta</taxon>
        <taxon>Embryophyta</taxon>
        <taxon>Tracheophyta</taxon>
        <taxon>Spermatophyta</taxon>
        <taxon>Magnoliopsida</taxon>
        <taxon>eudicotyledons</taxon>
        <taxon>Gunneridae</taxon>
        <taxon>Pentapetalae</taxon>
        <taxon>asterids</taxon>
        <taxon>Ericales</taxon>
        <taxon>Theaceae</taxon>
        <taxon>Camellia</taxon>
    </lineage>
</organism>
<sequence length="311" mass="35321">MRDMASCFSEYAIQVSDASCSSHSITNHSCISPNPIPSIQNSITSLYKIFLSTQKNFLIAATWSKNTTTNQGLTINFGEENNSHPSSFKLNTNSKLLRKKKKGHKYIEFDNSKFEIFWDFSAAKYSTNGPEPIDGYYVLLIIDSELGLVLGTTISDEAVMKRLKSGTKLAKSSLISRREHFSGNTLYSTKARFSDSGDAHDILIRCSGENEGLKSPVLSVCVDKKLVIRVKRLQWNFRGNQTIFVDGLLIDLMWDVHDWFFNNPASSGYAVFMFRTRRGMESRLWLLEEKLVQKEQEKLEFSLLIYACKTP</sequence>
<accession>A0ACC0FUE9</accession>
<dbReference type="Proteomes" id="UP001060215">
    <property type="component" value="Chromosome 13"/>
</dbReference>
<evidence type="ECO:0000313" key="2">
    <source>
        <dbReference type="Proteomes" id="UP001060215"/>
    </source>
</evidence>
<comment type="caution">
    <text evidence="1">The sequence shown here is derived from an EMBL/GenBank/DDBJ whole genome shotgun (WGS) entry which is preliminary data.</text>
</comment>
<reference evidence="1 2" key="1">
    <citation type="journal article" date="2022" name="Plant J.">
        <title>Chromosome-level genome of Camellia lanceoleosa provides a valuable resource for understanding genome evolution and self-incompatibility.</title>
        <authorList>
            <person name="Gong W."/>
            <person name="Xiao S."/>
            <person name="Wang L."/>
            <person name="Liao Z."/>
            <person name="Chang Y."/>
            <person name="Mo W."/>
            <person name="Hu G."/>
            <person name="Li W."/>
            <person name="Zhao G."/>
            <person name="Zhu H."/>
            <person name="Hu X."/>
            <person name="Ji K."/>
            <person name="Xiang X."/>
            <person name="Song Q."/>
            <person name="Yuan D."/>
            <person name="Jin S."/>
            <person name="Zhang L."/>
        </authorList>
    </citation>
    <scope>NUCLEOTIDE SEQUENCE [LARGE SCALE GENOMIC DNA]</scope>
    <source>
        <strain evidence="1">SQ_2022a</strain>
    </source>
</reference>
<gene>
    <name evidence="1" type="ORF">LOK49_LG12G01734</name>
</gene>
<name>A0ACC0FUE9_9ERIC</name>
<dbReference type="EMBL" id="CM045770">
    <property type="protein sequence ID" value="KAI7991561.1"/>
    <property type="molecule type" value="Genomic_DNA"/>
</dbReference>